<dbReference type="InterPro" id="IPR015926">
    <property type="entry name" value="Cytolysin/lectin"/>
</dbReference>
<comment type="caution">
    <text evidence="1">The sequence shown here is derived from an EMBL/GenBank/DDBJ whole genome shotgun (WGS) entry which is preliminary data.</text>
</comment>
<dbReference type="Pfam" id="PF06369">
    <property type="entry name" value="Anemone_cytotox"/>
    <property type="match status" value="1"/>
</dbReference>
<dbReference type="AlphaFoldDB" id="A0A9N9CK75"/>
<keyword evidence="2" id="KW-1185">Reference proteome</keyword>
<proteinExistence type="predicted"/>
<dbReference type="GO" id="GO:0015267">
    <property type="term" value="F:channel activity"/>
    <property type="evidence" value="ECO:0007669"/>
    <property type="project" value="InterPro"/>
</dbReference>
<name>A0A9N9CK75_9GLOM</name>
<dbReference type="EMBL" id="CAJVPQ010002717">
    <property type="protein sequence ID" value="CAG8606241.1"/>
    <property type="molecule type" value="Genomic_DNA"/>
</dbReference>
<dbReference type="GO" id="GO:0046931">
    <property type="term" value="P:pore complex assembly"/>
    <property type="evidence" value="ECO:0007669"/>
    <property type="project" value="InterPro"/>
</dbReference>
<reference evidence="1" key="1">
    <citation type="submission" date="2021-06" db="EMBL/GenBank/DDBJ databases">
        <authorList>
            <person name="Kallberg Y."/>
            <person name="Tangrot J."/>
            <person name="Rosling A."/>
        </authorList>
    </citation>
    <scope>NUCLEOTIDE SEQUENCE</scope>
    <source>
        <strain evidence="1">UK204</strain>
    </source>
</reference>
<accession>A0A9N9CK75</accession>
<dbReference type="GO" id="GO:0046930">
    <property type="term" value="C:pore complex"/>
    <property type="evidence" value="ECO:0007669"/>
    <property type="project" value="InterPro"/>
</dbReference>
<protein>
    <submittedName>
        <fullName evidence="1">10604_t:CDS:1</fullName>
    </submittedName>
</protein>
<evidence type="ECO:0000313" key="2">
    <source>
        <dbReference type="Proteomes" id="UP000789570"/>
    </source>
</evidence>
<dbReference type="GO" id="GO:0051715">
    <property type="term" value="P:cytolysis in another organism"/>
    <property type="evidence" value="ECO:0007669"/>
    <property type="project" value="InterPro"/>
</dbReference>
<sequence>MAVVLPIASITAGVLQRVLDRKTVITIKNHSKQILDQHNLYFVSGTSNWGLPGPVSSDEGLIWGSSKTAGPVATGAVGIFVYHIRDQKQSLVFLWSVPFDYNLYDNWWDLKIYDGFIEADYDLYKEMYYGSPHKGDSLTYKGNLNFGWRYQGSMGHSGTPFIDVNIYKD</sequence>
<dbReference type="SUPFAM" id="SSF63724">
    <property type="entry name" value="Cytolysin/lectin"/>
    <property type="match status" value="1"/>
</dbReference>
<dbReference type="OrthoDB" id="6132998at2759"/>
<dbReference type="InterPro" id="IPR050677">
    <property type="entry name" value="Actinoporin_PFT"/>
</dbReference>
<organism evidence="1 2">
    <name type="scientific">Funneliformis caledonium</name>
    <dbReference type="NCBI Taxonomy" id="1117310"/>
    <lineage>
        <taxon>Eukaryota</taxon>
        <taxon>Fungi</taxon>
        <taxon>Fungi incertae sedis</taxon>
        <taxon>Mucoromycota</taxon>
        <taxon>Glomeromycotina</taxon>
        <taxon>Glomeromycetes</taxon>
        <taxon>Glomerales</taxon>
        <taxon>Glomeraceae</taxon>
        <taxon>Funneliformis</taxon>
    </lineage>
</organism>
<dbReference type="Proteomes" id="UP000789570">
    <property type="component" value="Unassembled WGS sequence"/>
</dbReference>
<gene>
    <name evidence="1" type="ORF">FCALED_LOCUS8836</name>
</gene>
<evidence type="ECO:0000313" key="1">
    <source>
        <dbReference type="EMBL" id="CAG8606241.1"/>
    </source>
</evidence>
<dbReference type="InterPro" id="IPR009104">
    <property type="entry name" value="Anemon_actinoporin-like"/>
</dbReference>
<dbReference type="PANTHER" id="PTHR40388">
    <property type="entry name" value="BRYOPORIN"/>
    <property type="match status" value="1"/>
</dbReference>
<dbReference type="PANTHER" id="PTHR40388:SF1">
    <property type="entry name" value="BRYOPORIN"/>
    <property type="match status" value="1"/>
</dbReference>
<dbReference type="GO" id="GO:0006812">
    <property type="term" value="P:monoatomic cation transport"/>
    <property type="evidence" value="ECO:0007669"/>
    <property type="project" value="InterPro"/>
</dbReference>
<dbReference type="Gene3D" id="2.60.270.20">
    <property type="entry name" value="Cytolysin/lectin"/>
    <property type="match status" value="1"/>
</dbReference>